<sequence length="237" mass="26882">MTSKRENIYVRFVELDDSFVTYEDRLNHLVSTTLGYPNSLIVASEVYLSGFDYDNMEKASNFSQMAIEKLIEIAENQIIILTVIRKIDNAFVNQAIVIHNHKIVHTQEKSKLFKLGGEDRYFVSGQDNKIKPFEINGIKIGILICFELRFKELWKVLEGCDIIAVPSKWGVLRELHFRVLSNALAVMNQCFVVAHSSGGKDIVNSSMIYSPNGNLVDNIDIAEVAKMKRYIAVGWGC</sequence>
<dbReference type="InterPro" id="IPR052737">
    <property type="entry name" value="Omega-amidase_YafV"/>
</dbReference>
<dbReference type="GO" id="GO:0106008">
    <property type="term" value="F:2-oxoglutaramate amidase activity"/>
    <property type="evidence" value="ECO:0007669"/>
    <property type="project" value="TreeGrafter"/>
</dbReference>
<keyword evidence="2" id="KW-0012">Acyltransferase</keyword>
<dbReference type="PANTHER" id="PTHR47799">
    <property type="entry name" value="OMEGA-AMIDASE YAFV"/>
    <property type="match status" value="1"/>
</dbReference>
<dbReference type="SUPFAM" id="SSF56317">
    <property type="entry name" value="Carbon-nitrogen hydrolase"/>
    <property type="match status" value="1"/>
</dbReference>
<dbReference type="InterPro" id="IPR036526">
    <property type="entry name" value="C-N_Hydrolase_sf"/>
</dbReference>
<evidence type="ECO:0000313" key="2">
    <source>
        <dbReference type="EMBL" id="CUV65886.1"/>
    </source>
</evidence>
<proteinExistence type="predicted"/>
<dbReference type="AlphaFoldDB" id="A0A0S4XP78"/>
<dbReference type="GO" id="GO:0050152">
    <property type="term" value="F:omega-amidase activity"/>
    <property type="evidence" value="ECO:0007669"/>
    <property type="project" value="TreeGrafter"/>
</dbReference>
<accession>A0A0S4XP78</accession>
<dbReference type="GO" id="GO:0016746">
    <property type="term" value="F:acyltransferase activity"/>
    <property type="evidence" value="ECO:0007669"/>
    <property type="project" value="UniProtKB-KW"/>
</dbReference>
<dbReference type="Gene3D" id="3.60.110.10">
    <property type="entry name" value="Carbon-nitrogen hydrolase"/>
    <property type="match status" value="1"/>
</dbReference>
<dbReference type="CDD" id="cd07197">
    <property type="entry name" value="nitrilase"/>
    <property type="match status" value="1"/>
</dbReference>
<dbReference type="PANTHER" id="PTHR47799:SF1">
    <property type="entry name" value="OMEGA-AMIDASE YAFV"/>
    <property type="match status" value="1"/>
</dbReference>
<protein>
    <submittedName>
        <fullName evidence="2">Nitrilase/cyanide hydratase and apolipoprotein N-acyltransferase</fullName>
    </submittedName>
</protein>
<reference evidence="2" key="1">
    <citation type="submission" date="2015-11" db="EMBL/GenBank/DDBJ databases">
        <authorList>
            <person name="Zhang Y."/>
            <person name="Guo Z."/>
        </authorList>
    </citation>
    <scope>NUCLEOTIDE SEQUENCE</scope>
    <source>
        <strain evidence="2">BN30871</strain>
    </source>
</reference>
<dbReference type="PROSITE" id="PS50263">
    <property type="entry name" value="CN_HYDROLASE"/>
    <property type="match status" value="1"/>
</dbReference>
<dbReference type="InterPro" id="IPR003010">
    <property type="entry name" value="C-N_Hydrolase"/>
</dbReference>
<gene>
    <name evidence="2" type="ORF">BN3087_490021</name>
</gene>
<name>A0A0S4XP78_9BACT</name>
<dbReference type="Pfam" id="PF00795">
    <property type="entry name" value="CN_hydrolase"/>
    <property type="match status" value="1"/>
</dbReference>
<dbReference type="EMBL" id="FAXN01000050">
    <property type="protein sequence ID" value="CUV65886.1"/>
    <property type="molecule type" value="Genomic_DNA"/>
</dbReference>
<keyword evidence="2" id="KW-0449">Lipoprotein</keyword>
<keyword evidence="2" id="KW-0808">Transferase</keyword>
<evidence type="ECO:0000259" key="1">
    <source>
        <dbReference type="PROSITE" id="PS50263"/>
    </source>
</evidence>
<organism evidence="2">
    <name type="scientific">Sulfurovum sp. enrichment culture clone C5</name>
    <dbReference type="NCBI Taxonomy" id="497650"/>
    <lineage>
        <taxon>Bacteria</taxon>
        <taxon>Pseudomonadati</taxon>
        <taxon>Campylobacterota</taxon>
        <taxon>Epsilonproteobacteria</taxon>
        <taxon>Campylobacterales</taxon>
        <taxon>Sulfurovaceae</taxon>
        <taxon>Sulfurovum</taxon>
        <taxon>environmental samples</taxon>
    </lineage>
</organism>
<feature type="domain" description="CN hydrolase" evidence="1">
    <location>
        <begin position="1"/>
        <end position="237"/>
    </location>
</feature>